<reference evidence="1 2" key="1">
    <citation type="submission" date="2024-03" db="EMBL/GenBank/DDBJ databases">
        <title>Community enrichment and isolation of bacterial strains for fucoidan degradation.</title>
        <authorList>
            <person name="Sichert A."/>
        </authorList>
    </citation>
    <scope>NUCLEOTIDE SEQUENCE [LARGE SCALE GENOMIC DNA]</scope>
    <source>
        <strain evidence="1 2">AS76</strain>
    </source>
</reference>
<sequence length="143" mass="15622">MRTEQIINRIEGYTSTLSQAVQSGSGAQFSMLMSLIHSNQALIKPDSAPQVGSGEFQLPEAQSVYPDPNELYDAHVAERLNLAVHEGLVGDFAYVNGYIYSHSHTPRQQAQASDEYAKVGLMSTGQLIIGEIERSKQQIRAAA</sequence>
<dbReference type="Proteomes" id="UP001449225">
    <property type="component" value="Unassembled WGS sequence"/>
</dbReference>
<keyword evidence="2" id="KW-1185">Reference proteome</keyword>
<name>A0ABU9TVT9_9GAMM</name>
<evidence type="ECO:0000313" key="1">
    <source>
        <dbReference type="EMBL" id="MEM5537364.1"/>
    </source>
</evidence>
<accession>A0ABU9TVT9</accession>
<dbReference type="RefSeq" id="WP_067986890.1">
    <property type="nucleotide sequence ID" value="NZ_CAXBCE010000087.1"/>
</dbReference>
<proteinExistence type="predicted"/>
<protein>
    <submittedName>
        <fullName evidence="1">Uncharacterized protein</fullName>
    </submittedName>
</protein>
<comment type="caution">
    <text evidence="1">The sequence shown here is derived from an EMBL/GenBank/DDBJ whole genome shotgun (WGS) entry which is preliminary data.</text>
</comment>
<organism evidence="1 2">
    <name type="scientific">Neptuniibacter pectenicola</name>
    <dbReference type="NCBI Taxonomy" id="1806669"/>
    <lineage>
        <taxon>Bacteria</taxon>
        <taxon>Pseudomonadati</taxon>
        <taxon>Pseudomonadota</taxon>
        <taxon>Gammaproteobacteria</taxon>
        <taxon>Oceanospirillales</taxon>
        <taxon>Oceanospirillaceae</taxon>
        <taxon>Neptuniibacter</taxon>
    </lineage>
</organism>
<gene>
    <name evidence="1" type="ORF">WNY58_13295</name>
</gene>
<evidence type="ECO:0000313" key="2">
    <source>
        <dbReference type="Proteomes" id="UP001449225"/>
    </source>
</evidence>
<dbReference type="EMBL" id="JBBMRA010000014">
    <property type="protein sequence ID" value="MEM5537364.1"/>
    <property type="molecule type" value="Genomic_DNA"/>
</dbReference>